<dbReference type="Gene3D" id="2.40.40.10">
    <property type="entry name" value="RlpA-like domain"/>
    <property type="match status" value="1"/>
</dbReference>
<dbReference type="InterPro" id="IPR009009">
    <property type="entry name" value="RlpA-like_DPBB"/>
</dbReference>
<comment type="function">
    <text evidence="4">Lytic transglycosylase with a strong preference for naked glycan strands that lack stem peptides.</text>
</comment>
<evidence type="ECO:0000256" key="3">
    <source>
        <dbReference type="ARBA" id="ARBA00023316"/>
    </source>
</evidence>
<keyword evidence="4" id="KW-1003">Cell membrane</keyword>
<comment type="subcellular location">
    <subcellularLocation>
        <location evidence="4">Cell membrane</location>
        <topology evidence="4">Lipid-anchor</topology>
    </subcellularLocation>
</comment>
<keyword evidence="9" id="KW-1185">Reference proteome</keyword>
<evidence type="ECO:0000313" key="9">
    <source>
        <dbReference type="Proteomes" id="UP001230156"/>
    </source>
</evidence>
<evidence type="ECO:0000256" key="5">
    <source>
        <dbReference type="RuleBase" id="RU003495"/>
    </source>
</evidence>
<dbReference type="Pfam" id="PF03330">
    <property type="entry name" value="DPBB_1"/>
    <property type="match status" value="1"/>
</dbReference>
<evidence type="ECO:0000256" key="2">
    <source>
        <dbReference type="ARBA" id="ARBA00023239"/>
    </source>
</evidence>
<dbReference type="SUPFAM" id="SSF50685">
    <property type="entry name" value="Barwin-like endoglucanases"/>
    <property type="match status" value="1"/>
</dbReference>
<dbReference type="InterPro" id="IPR036680">
    <property type="entry name" value="SPOR-like_sf"/>
</dbReference>
<dbReference type="InterPro" id="IPR012997">
    <property type="entry name" value="RplA"/>
</dbReference>
<feature type="domain" description="SPOR" evidence="7">
    <location>
        <begin position="264"/>
        <end position="342"/>
    </location>
</feature>
<evidence type="ECO:0000256" key="1">
    <source>
        <dbReference type="ARBA" id="ARBA00022729"/>
    </source>
</evidence>
<dbReference type="Gene3D" id="3.30.70.1070">
    <property type="entry name" value="Sporulation related repeat"/>
    <property type="match status" value="1"/>
</dbReference>
<comment type="similarity">
    <text evidence="4 5">Belongs to the RlpA family.</text>
</comment>
<reference evidence="9" key="1">
    <citation type="submission" date="2023-08" db="EMBL/GenBank/DDBJ databases">
        <title>Rhodospirillaceae gen. nov., a novel taxon isolated from the Yangtze River Yuezi River estuary sludge.</title>
        <authorList>
            <person name="Ruan L."/>
        </authorList>
    </citation>
    <scope>NUCLEOTIDE SEQUENCE [LARGE SCALE GENOMIC DNA]</scope>
    <source>
        <strain evidence="9">R-7</strain>
    </source>
</reference>
<proteinExistence type="inferred from homology"/>
<dbReference type="InterPro" id="IPR007730">
    <property type="entry name" value="SPOR-like_dom"/>
</dbReference>
<dbReference type="InterPro" id="IPR036908">
    <property type="entry name" value="RlpA-like_sf"/>
</dbReference>
<dbReference type="Pfam" id="PF05036">
    <property type="entry name" value="SPOR"/>
    <property type="match status" value="1"/>
</dbReference>
<dbReference type="InterPro" id="IPR034718">
    <property type="entry name" value="RlpA"/>
</dbReference>
<dbReference type="HAMAP" id="MF_02071">
    <property type="entry name" value="RlpA"/>
    <property type="match status" value="1"/>
</dbReference>
<dbReference type="NCBIfam" id="TIGR00413">
    <property type="entry name" value="rlpA"/>
    <property type="match status" value="1"/>
</dbReference>
<dbReference type="PANTHER" id="PTHR34183:SF1">
    <property type="entry name" value="ENDOLYTIC PEPTIDOGLYCAN TRANSGLYCOSYLASE RLPA"/>
    <property type="match status" value="1"/>
</dbReference>
<keyword evidence="1" id="KW-0732">Signal</keyword>
<keyword evidence="3 4" id="KW-0961">Cell wall biogenesis/degradation</keyword>
<keyword evidence="4" id="KW-0449">Lipoprotein</keyword>
<evidence type="ECO:0000256" key="6">
    <source>
        <dbReference type="SAM" id="MobiDB-lite"/>
    </source>
</evidence>
<dbReference type="Proteomes" id="UP001230156">
    <property type="component" value="Unassembled WGS sequence"/>
</dbReference>
<gene>
    <name evidence="4" type="primary">rlpA</name>
    <name evidence="8" type="ORF">Q8A70_09980</name>
</gene>
<dbReference type="EMBL" id="JAUYVI010000003">
    <property type="protein sequence ID" value="MDQ7247995.1"/>
    <property type="molecule type" value="Genomic_DNA"/>
</dbReference>
<comment type="caution">
    <text evidence="8">The sequence shown here is derived from an EMBL/GenBank/DDBJ whole genome shotgun (WGS) entry which is preliminary data.</text>
</comment>
<sequence>MKRTSQASLGRGRILPGWILWSGVLLASVSLAGCAETTLVTNGSKIATEDQNNVPPYKLGKPYQIDGAWYYPKVDYDYNETGIASWYGPDFHGKSTANGEIFDQNGLTAAHKTLPMPTIVRVTNLENGRSIEVRINDRGPFKNNRVIDLTRRGAQLLGFEGQGTARVRVQVMKEDSILLANKVGGAQLAYAGEPEPQAAGPKPQAAPAGTVVTQKLPPGQSTPMPTAAPVQPQASSSVVGLPKPSAAQAAATIPSLNGSISYTPVKPTSIFIQAGAFLQQSNALKLTQQLASLGQTRVTQARVGTQTFYRVRLGPIQRIEDADALLQKVIGTGQPDARIVVE</sequence>
<dbReference type="PANTHER" id="PTHR34183">
    <property type="entry name" value="ENDOLYTIC PEPTIDOGLYCAN TRANSGLYCOSYLASE RLPA"/>
    <property type="match status" value="1"/>
</dbReference>
<name>A0ABU0YLI4_9PROT</name>
<keyword evidence="4" id="KW-0472">Membrane</keyword>
<evidence type="ECO:0000256" key="4">
    <source>
        <dbReference type="HAMAP-Rule" id="MF_02071"/>
    </source>
</evidence>
<feature type="region of interest" description="Disordered" evidence="6">
    <location>
        <begin position="193"/>
        <end position="239"/>
    </location>
</feature>
<evidence type="ECO:0000259" key="7">
    <source>
        <dbReference type="PROSITE" id="PS51724"/>
    </source>
</evidence>
<dbReference type="PROSITE" id="PS51257">
    <property type="entry name" value="PROKAR_LIPOPROTEIN"/>
    <property type="match status" value="1"/>
</dbReference>
<organism evidence="8 9">
    <name type="scientific">Dongia sedimenti</name>
    <dbReference type="NCBI Taxonomy" id="3064282"/>
    <lineage>
        <taxon>Bacteria</taxon>
        <taxon>Pseudomonadati</taxon>
        <taxon>Pseudomonadota</taxon>
        <taxon>Alphaproteobacteria</taxon>
        <taxon>Rhodospirillales</taxon>
        <taxon>Dongiaceae</taxon>
        <taxon>Dongia</taxon>
    </lineage>
</organism>
<protein>
    <recommendedName>
        <fullName evidence="4">Endolytic peptidoglycan transglycosylase RlpA</fullName>
        <ecNumber evidence="4">4.2.2.-</ecNumber>
    </recommendedName>
</protein>
<keyword evidence="2 4" id="KW-0456">Lyase</keyword>
<dbReference type="PROSITE" id="PS51724">
    <property type="entry name" value="SPOR"/>
    <property type="match status" value="1"/>
</dbReference>
<dbReference type="EC" id="4.2.2.-" evidence="4"/>
<dbReference type="CDD" id="cd22268">
    <property type="entry name" value="DPBB_RlpA-like"/>
    <property type="match status" value="1"/>
</dbReference>
<evidence type="ECO:0000313" key="8">
    <source>
        <dbReference type="EMBL" id="MDQ7247995.1"/>
    </source>
</evidence>
<feature type="compositionally biased region" description="Low complexity" evidence="6">
    <location>
        <begin position="193"/>
        <end position="208"/>
    </location>
</feature>
<dbReference type="SUPFAM" id="SSF110997">
    <property type="entry name" value="Sporulation related repeat"/>
    <property type="match status" value="1"/>
</dbReference>
<dbReference type="RefSeq" id="WP_379955440.1">
    <property type="nucleotide sequence ID" value="NZ_JAUYVI010000003.1"/>
</dbReference>
<accession>A0ABU0YLI4</accession>
<keyword evidence="4" id="KW-0564">Palmitate</keyword>